<feature type="non-terminal residue" evidence="2">
    <location>
        <position position="1"/>
    </location>
</feature>
<evidence type="ECO:0000256" key="1">
    <source>
        <dbReference type="SAM" id="MobiDB-lite"/>
    </source>
</evidence>
<keyword evidence="3" id="KW-1185">Reference proteome</keyword>
<accession>A0A067BQK1</accession>
<proteinExistence type="predicted"/>
<protein>
    <submittedName>
        <fullName evidence="2">Uncharacterized protein</fullName>
    </submittedName>
</protein>
<evidence type="ECO:0000313" key="3">
    <source>
        <dbReference type="Proteomes" id="UP000030745"/>
    </source>
</evidence>
<feature type="region of interest" description="Disordered" evidence="1">
    <location>
        <begin position="257"/>
        <end position="276"/>
    </location>
</feature>
<dbReference type="GeneID" id="24142075"/>
<sequence length="276" mass="30376">ARVEAAVADVEAVLLQLDADRERVLGRGFSVAHGVVVGGDGLHGLELRELDTGKLALKVHDDLGRGLGVTRRLAAAKREERHNVLLVVRLEEAPDACVRVVLELIEGERRLERVKHVGRRVHLVGVHGGLRERGHVLLAELGNRVEDLGRRVGRANRLEVISDRRHTERDQRSFVLARVVVLGELGVAGREDVLDDGVVLGRNDAERRVDRRAVRGNDGVLNPATARVLVKVRARVSVPVHEVGDLLGELGDRARERRRRQGAEGNDDLDHTGGSW</sequence>
<dbReference type="KEGG" id="spar:SPRG_21265"/>
<dbReference type="AlphaFoldDB" id="A0A067BQK1"/>
<name>A0A067BQK1_SAPPC</name>
<dbReference type="EMBL" id="KK583309">
    <property type="protein sequence ID" value="KDO20543.1"/>
    <property type="molecule type" value="Genomic_DNA"/>
</dbReference>
<dbReference type="Proteomes" id="UP000030745">
    <property type="component" value="Unassembled WGS sequence"/>
</dbReference>
<gene>
    <name evidence="2" type="ORF">SPRG_21265</name>
</gene>
<dbReference type="RefSeq" id="XP_012208760.1">
    <property type="nucleotide sequence ID" value="XM_012353370.1"/>
</dbReference>
<reference evidence="2 3" key="1">
    <citation type="journal article" date="2013" name="PLoS Genet.">
        <title>Distinctive expansion of potential virulence genes in the genome of the oomycete fish pathogen Saprolegnia parasitica.</title>
        <authorList>
            <person name="Jiang R.H."/>
            <person name="de Bruijn I."/>
            <person name="Haas B.J."/>
            <person name="Belmonte R."/>
            <person name="Lobach L."/>
            <person name="Christie J."/>
            <person name="van den Ackerveken G."/>
            <person name="Bottin A."/>
            <person name="Bulone V."/>
            <person name="Diaz-Moreno S.M."/>
            <person name="Dumas B."/>
            <person name="Fan L."/>
            <person name="Gaulin E."/>
            <person name="Govers F."/>
            <person name="Grenville-Briggs L.J."/>
            <person name="Horner N.R."/>
            <person name="Levin J.Z."/>
            <person name="Mammella M."/>
            <person name="Meijer H.J."/>
            <person name="Morris P."/>
            <person name="Nusbaum C."/>
            <person name="Oome S."/>
            <person name="Phillips A.J."/>
            <person name="van Rooyen D."/>
            <person name="Rzeszutek E."/>
            <person name="Saraiva M."/>
            <person name="Secombes C.J."/>
            <person name="Seidl M.F."/>
            <person name="Snel B."/>
            <person name="Stassen J.H."/>
            <person name="Sykes S."/>
            <person name="Tripathy S."/>
            <person name="van den Berg H."/>
            <person name="Vega-Arreguin J.C."/>
            <person name="Wawra S."/>
            <person name="Young S.K."/>
            <person name="Zeng Q."/>
            <person name="Dieguez-Uribeondo J."/>
            <person name="Russ C."/>
            <person name="Tyler B.M."/>
            <person name="van West P."/>
        </authorList>
    </citation>
    <scope>NUCLEOTIDE SEQUENCE [LARGE SCALE GENOMIC DNA]</scope>
    <source>
        <strain evidence="2 3">CBS 223.65</strain>
    </source>
</reference>
<dbReference type="VEuPathDB" id="FungiDB:SPRG_21265"/>
<evidence type="ECO:0000313" key="2">
    <source>
        <dbReference type="EMBL" id="KDO20543.1"/>
    </source>
</evidence>
<organism evidence="2 3">
    <name type="scientific">Saprolegnia parasitica (strain CBS 223.65)</name>
    <dbReference type="NCBI Taxonomy" id="695850"/>
    <lineage>
        <taxon>Eukaryota</taxon>
        <taxon>Sar</taxon>
        <taxon>Stramenopiles</taxon>
        <taxon>Oomycota</taxon>
        <taxon>Saprolegniomycetes</taxon>
        <taxon>Saprolegniales</taxon>
        <taxon>Saprolegniaceae</taxon>
        <taxon>Saprolegnia</taxon>
    </lineage>
</organism>